<feature type="region of interest" description="Disordered" evidence="1">
    <location>
        <begin position="87"/>
        <end position="124"/>
    </location>
</feature>
<evidence type="ECO:0000313" key="2">
    <source>
        <dbReference type="EMBL" id="KAL3313348.1"/>
    </source>
</evidence>
<evidence type="ECO:0000313" key="3">
    <source>
        <dbReference type="Proteomes" id="UP001626550"/>
    </source>
</evidence>
<gene>
    <name evidence="2" type="ORF">Ciccas_008049</name>
</gene>
<reference evidence="2 3" key="1">
    <citation type="submission" date="2024-11" db="EMBL/GenBank/DDBJ databases">
        <title>Adaptive evolution of stress response genes in parasites aligns with host niche diversity.</title>
        <authorList>
            <person name="Hahn C."/>
            <person name="Resl P."/>
        </authorList>
    </citation>
    <scope>NUCLEOTIDE SEQUENCE [LARGE SCALE GENOMIC DNA]</scope>
    <source>
        <strain evidence="2">EGGRZ-B1_66</strain>
        <tissue evidence="2">Body</tissue>
    </source>
</reference>
<dbReference type="Proteomes" id="UP001626550">
    <property type="component" value="Unassembled WGS sequence"/>
</dbReference>
<accession>A0ABD2Q1V2</accession>
<evidence type="ECO:0000256" key="1">
    <source>
        <dbReference type="SAM" id="MobiDB-lite"/>
    </source>
</evidence>
<sequence length="194" mass="21878">ELLRNGSNLLVDAEWHPHRGVLASKSLYDELLIPSDGVVKTPIRKNAKTVTPVLTGSPLRVYPTLTMGEDQIRLVDASEEDDSDEFLAGKNDEQFSDPDTTLPKAPKRIRRSDSTRDAASHSNSMQSETVIWSNKLCLVFDRVSQPHARTQNTLMTKVVARRRNSGRDGRLSLLMKLIHQIDFVKTRLICTDVW</sequence>
<feature type="non-terminal residue" evidence="2">
    <location>
        <position position="1"/>
    </location>
</feature>
<comment type="caution">
    <text evidence="2">The sequence shown here is derived from an EMBL/GenBank/DDBJ whole genome shotgun (WGS) entry which is preliminary data.</text>
</comment>
<keyword evidence="3" id="KW-1185">Reference proteome</keyword>
<protein>
    <submittedName>
        <fullName evidence="2">Uncharacterized protein</fullName>
    </submittedName>
</protein>
<organism evidence="2 3">
    <name type="scientific">Cichlidogyrus casuarinus</name>
    <dbReference type="NCBI Taxonomy" id="1844966"/>
    <lineage>
        <taxon>Eukaryota</taxon>
        <taxon>Metazoa</taxon>
        <taxon>Spiralia</taxon>
        <taxon>Lophotrochozoa</taxon>
        <taxon>Platyhelminthes</taxon>
        <taxon>Monogenea</taxon>
        <taxon>Monopisthocotylea</taxon>
        <taxon>Dactylogyridea</taxon>
        <taxon>Ancyrocephalidae</taxon>
        <taxon>Cichlidogyrus</taxon>
    </lineage>
</organism>
<proteinExistence type="predicted"/>
<name>A0ABD2Q1V2_9PLAT</name>
<dbReference type="EMBL" id="JBJKFK010001338">
    <property type="protein sequence ID" value="KAL3313348.1"/>
    <property type="molecule type" value="Genomic_DNA"/>
</dbReference>
<dbReference type="AlphaFoldDB" id="A0ABD2Q1V2"/>